<reference evidence="3 4" key="1">
    <citation type="journal article" date="2021" name="Commun. Biol.">
        <title>The genome of Shorea leprosula (Dipterocarpaceae) highlights the ecological relevance of drought in aseasonal tropical rainforests.</title>
        <authorList>
            <person name="Ng K.K.S."/>
            <person name="Kobayashi M.J."/>
            <person name="Fawcett J.A."/>
            <person name="Hatakeyama M."/>
            <person name="Paape T."/>
            <person name="Ng C.H."/>
            <person name="Ang C.C."/>
            <person name="Tnah L.H."/>
            <person name="Lee C.T."/>
            <person name="Nishiyama T."/>
            <person name="Sese J."/>
            <person name="O'Brien M.J."/>
            <person name="Copetti D."/>
            <person name="Mohd Noor M.I."/>
            <person name="Ong R.C."/>
            <person name="Putra M."/>
            <person name="Sireger I.Z."/>
            <person name="Indrioko S."/>
            <person name="Kosugi Y."/>
            <person name="Izuno A."/>
            <person name="Isagi Y."/>
            <person name="Lee S.L."/>
            <person name="Shimizu K.K."/>
        </authorList>
    </citation>
    <scope>NUCLEOTIDE SEQUENCE [LARGE SCALE GENOMIC DNA]</scope>
    <source>
        <strain evidence="3">214</strain>
    </source>
</reference>
<feature type="domain" description="DNA/RNA-binding protein Alba-like" evidence="2">
    <location>
        <begin position="69"/>
        <end position="130"/>
    </location>
</feature>
<feature type="region of interest" description="Disordered" evidence="1">
    <location>
        <begin position="1"/>
        <end position="33"/>
    </location>
</feature>
<evidence type="ECO:0000313" key="4">
    <source>
        <dbReference type="Proteomes" id="UP001054252"/>
    </source>
</evidence>
<evidence type="ECO:0000313" key="3">
    <source>
        <dbReference type="EMBL" id="GKU85822.1"/>
    </source>
</evidence>
<dbReference type="GO" id="GO:0003723">
    <property type="term" value="F:RNA binding"/>
    <property type="evidence" value="ECO:0007669"/>
    <property type="project" value="TreeGrafter"/>
</dbReference>
<name>A0AAV5HAE9_9ROSI</name>
<dbReference type="EMBL" id="BPVZ01000001">
    <property type="protein sequence ID" value="GKU85822.1"/>
    <property type="molecule type" value="Genomic_DNA"/>
</dbReference>
<feature type="compositionally biased region" description="Low complexity" evidence="1">
    <location>
        <begin position="49"/>
        <end position="62"/>
    </location>
</feature>
<feature type="compositionally biased region" description="Polar residues" evidence="1">
    <location>
        <begin position="20"/>
        <end position="30"/>
    </location>
</feature>
<accession>A0AAV5HAE9</accession>
<dbReference type="SUPFAM" id="SSF82704">
    <property type="entry name" value="AlbA-like"/>
    <property type="match status" value="1"/>
</dbReference>
<dbReference type="PANTHER" id="PTHR31947:SF24">
    <property type="entry name" value="ALBA DNA_RNA-BINDING-LIKE PROTEIN"/>
    <property type="match status" value="1"/>
</dbReference>
<gene>
    <name evidence="3" type="ORF">SLEP1_g441</name>
</gene>
<dbReference type="InterPro" id="IPR014560">
    <property type="entry name" value="UCP030333_Alba"/>
</dbReference>
<dbReference type="Gene3D" id="3.30.110.20">
    <property type="entry name" value="Alba-like domain"/>
    <property type="match status" value="1"/>
</dbReference>
<evidence type="ECO:0000259" key="2">
    <source>
        <dbReference type="Pfam" id="PF01918"/>
    </source>
</evidence>
<dbReference type="Pfam" id="PF01918">
    <property type="entry name" value="Alba"/>
    <property type="match status" value="1"/>
</dbReference>
<comment type="caution">
    <text evidence="3">The sequence shown here is derived from an EMBL/GenBank/DDBJ whole genome shotgun (WGS) entry which is preliminary data.</text>
</comment>
<evidence type="ECO:0000256" key="1">
    <source>
        <dbReference type="SAM" id="MobiDB-lite"/>
    </source>
</evidence>
<dbReference type="InterPro" id="IPR036882">
    <property type="entry name" value="Alba-like_dom_sf"/>
</dbReference>
<dbReference type="GO" id="GO:0005634">
    <property type="term" value="C:nucleus"/>
    <property type="evidence" value="ECO:0007669"/>
    <property type="project" value="TreeGrafter"/>
</dbReference>
<keyword evidence="4" id="KW-1185">Reference proteome</keyword>
<dbReference type="Proteomes" id="UP001054252">
    <property type="component" value="Unassembled WGS sequence"/>
</dbReference>
<dbReference type="InterPro" id="IPR002775">
    <property type="entry name" value="DNA/RNA-bd_Alba-like"/>
</dbReference>
<proteinExistence type="predicted"/>
<sequence length="182" mass="19261">MEATTVDVVAEIPKAEQGSGAKNSHTSTAESGGKKPLVVAVVAAAADADGSTSAGSSPTSVLPSQRKKNRVQVSNNKKPFVFYLNIAKKYLKLYNDVELSALGMAIPTVVTIAEILKRNGQATEKRITISTIISPKENEMGRQIEKAKIEIVLEKVEKFDKTSSVDVATVLKDSDKGASSAA</sequence>
<protein>
    <recommendedName>
        <fullName evidence="2">DNA/RNA-binding protein Alba-like domain-containing protein</fullName>
    </recommendedName>
</protein>
<organism evidence="3 4">
    <name type="scientific">Rubroshorea leprosula</name>
    <dbReference type="NCBI Taxonomy" id="152421"/>
    <lineage>
        <taxon>Eukaryota</taxon>
        <taxon>Viridiplantae</taxon>
        <taxon>Streptophyta</taxon>
        <taxon>Embryophyta</taxon>
        <taxon>Tracheophyta</taxon>
        <taxon>Spermatophyta</taxon>
        <taxon>Magnoliopsida</taxon>
        <taxon>eudicotyledons</taxon>
        <taxon>Gunneridae</taxon>
        <taxon>Pentapetalae</taxon>
        <taxon>rosids</taxon>
        <taxon>malvids</taxon>
        <taxon>Malvales</taxon>
        <taxon>Dipterocarpaceae</taxon>
        <taxon>Rubroshorea</taxon>
    </lineage>
</organism>
<dbReference type="PANTHER" id="PTHR31947">
    <property type="entry name" value="DNA/RNA-BINDING PROTEIN ALBA 3"/>
    <property type="match status" value="1"/>
</dbReference>
<dbReference type="AlphaFoldDB" id="A0AAV5HAE9"/>
<feature type="region of interest" description="Disordered" evidence="1">
    <location>
        <begin position="49"/>
        <end position="71"/>
    </location>
</feature>